<feature type="compositionally biased region" description="Basic and acidic residues" evidence="1">
    <location>
        <begin position="21"/>
        <end position="32"/>
    </location>
</feature>
<dbReference type="Proteomes" id="UP000199055">
    <property type="component" value="Unassembled WGS sequence"/>
</dbReference>
<proteinExistence type="predicted"/>
<gene>
    <name evidence="2" type="ORF">SAMN05216481_102403</name>
</gene>
<organism evidence="2 3">
    <name type="scientific">Streptomyces radiopugnans</name>
    <dbReference type="NCBI Taxonomy" id="403935"/>
    <lineage>
        <taxon>Bacteria</taxon>
        <taxon>Bacillati</taxon>
        <taxon>Actinomycetota</taxon>
        <taxon>Actinomycetes</taxon>
        <taxon>Kitasatosporales</taxon>
        <taxon>Streptomycetaceae</taxon>
        <taxon>Streptomyces</taxon>
    </lineage>
</organism>
<accession>A0A1H9BIG5</accession>
<feature type="region of interest" description="Disordered" evidence="1">
    <location>
        <begin position="1"/>
        <end position="80"/>
    </location>
</feature>
<evidence type="ECO:0000256" key="1">
    <source>
        <dbReference type="SAM" id="MobiDB-lite"/>
    </source>
</evidence>
<evidence type="ECO:0000313" key="2">
    <source>
        <dbReference type="EMBL" id="SEP88517.1"/>
    </source>
</evidence>
<feature type="compositionally biased region" description="Polar residues" evidence="1">
    <location>
        <begin position="1"/>
        <end position="20"/>
    </location>
</feature>
<dbReference type="AlphaFoldDB" id="A0A1H9BIG5"/>
<protein>
    <recommendedName>
        <fullName evidence="4">Late embryogenesis abundant protein</fullName>
    </recommendedName>
</protein>
<name>A0A1H9BIG5_9ACTN</name>
<keyword evidence="3" id="KW-1185">Reference proteome</keyword>
<feature type="compositionally biased region" description="Gly residues" evidence="1">
    <location>
        <begin position="212"/>
        <end position="226"/>
    </location>
</feature>
<feature type="compositionally biased region" description="Basic and acidic residues" evidence="1">
    <location>
        <begin position="62"/>
        <end position="80"/>
    </location>
</feature>
<dbReference type="EMBL" id="FOET01000002">
    <property type="protein sequence ID" value="SEP88517.1"/>
    <property type="molecule type" value="Genomic_DNA"/>
</dbReference>
<dbReference type="STRING" id="403935.SAMN05216481_102403"/>
<reference evidence="2 3" key="1">
    <citation type="submission" date="2016-10" db="EMBL/GenBank/DDBJ databases">
        <authorList>
            <person name="de Groot N.N."/>
        </authorList>
    </citation>
    <scope>NUCLEOTIDE SEQUENCE [LARGE SCALE GENOMIC DNA]</scope>
    <source>
        <strain evidence="2 3">CGMCC 4.3519</strain>
    </source>
</reference>
<evidence type="ECO:0008006" key="4">
    <source>
        <dbReference type="Google" id="ProtNLM"/>
    </source>
</evidence>
<dbReference type="RefSeq" id="WP_093656480.1">
    <property type="nucleotide sequence ID" value="NZ_FOET01000002.1"/>
</dbReference>
<feature type="region of interest" description="Disordered" evidence="1">
    <location>
        <begin position="160"/>
        <end position="240"/>
    </location>
</feature>
<sequence>MSESPTAGNGPAQQTGQAAKQETRATADRAKEAAGTVAGSAKEQARNVTGEARDQVVNVAGHLRERATQEADTQTRRTADTIRQWADDLSGMAENTRSDSPVRNLVAQAADGGRRAADMLEERGVGGLVEGVESFARRRPGAFLAGAALAGFAIGRVAKAGTKTAQQGQDGSGTAQAQGYEAYPPPQGTAVATGPGGEIRQMPGYGEPSYGGTPGTTGTGGYGATGTYGTPDVPRRPEVG</sequence>
<evidence type="ECO:0000313" key="3">
    <source>
        <dbReference type="Proteomes" id="UP000199055"/>
    </source>
</evidence>
<feature type="compositionally biased region" description="Polar residues" evidence="1">
    <location>
        <begin position="163"/>
        <end position="177"/>
    </location>
</feature>